<proteinExistence type="predicted"/>
<evidence type="ECO:0000313" key="4">
    <source>
        <dbReference type="EMBL" id="CAC5362756.1"/>
    </source>
</evidence>
<keyword evidence="1" id="KW-0245">EGF-like domain</keyword>
<sequence length="262" mass="30030">MTFKLSLVLCCVFLFIGTVQPWSGHVCQRLASYFRYNSYCRCWSWWWCTHWGGVRRTYYYTENYCCPGWRHNGDQDCIIPICSPQCKNFGKCVNPNACECTAGHSGDICNGTAACSHLFLVTLDVVMEATTVCAQKGSMEVLAKLYSHREKNATNRSEVDLVWTNSDEFNVMKFDIDASIDVRYNFDHIPPVPRYIRNMKFGIVDANVLVIHYKHGQSGEYEVNREKFTCPQLSDLNPIANKVLECRMDNGTNVFQVDSGDR</sequence>
<feature type="disulfide bond" evidence="1">
    <location>
        <begin position="100"/>
        <end position="109"/>
    </location>
</feature>
<protein>
    <recommendedName>
        <fullName evidence="3">EGF-like domain-containing protein</fullName>
    </recommendedName>
</protein>
<name>A0A6J8A8B2_MYTCO</name>
<keyword evidence="5" id="KW-1185">Reference proteome</keyword>
<organism evidence="4 5">
    <name type="scientific">Mytilus coruscus</name>
    <name type="common">Sea mussel</name>
    <dbReference type="NCBI Taxonomy" id="42192"/>
    <lineage>
        <taxon>Eukaryota</taxon>
        <taxon>Metazoa</taxon>
        <taxon>Spiralia</taxon>
        <taxon>Lophotrochozoa</taxon>
        <taxon>Mollusca</taxon>
        <taxon>Bivalvia</taxon>
        <taxon>Autobranchia</taxon>
        <taxon>Pteriomorphia</taxon>
        <taxon>Mytilida</taxon>
        <taxon>Mytiloidea</taxon>
        <taxon>Mytilidae</taxon>
        <taxon>Mytilinae</taxon>
        <taxon>Mytilus</taxon>
    </lineage>
</organism>
<dbReference type="AlphaFoldDB" id="A0A6J8A8B2"/>
<accession>A0A6J8A8B2</accession>
<keyword evidence="2" id="KW-0732">Signal</keyword>
<feature type="domain" description="EGF-like" evidence="3">
    <location>
        <begin position="78"/>
        <end position="110"/>
    </location>
</feature>
<evidence type="ECO:0000313" key="5">
    <source>
        <dbReference type="Proteomes" id="UP000507470"/>
    </source>
</evidence>
<evidence type="ECO:0000256" key="2">
    <source>
        <dbReference type="SAM" id="SignalP"/>
    </source>
</evidence>
<feature type="signal peptide" evidence="2">
    <location>
        <begin position="1"/>
        <end position="21"/>
    </location>
</feature>
<dbReference type="PROSITE" id="PS00022">
    <property type="entry name" value="EGF_1"/>
    <property type="match status" value="1"/>
</dbReference>
<dbReference type="InterPro" id="IPR000742">
    <property type="entry name" value="EGF"/>
</dbReference>
<dbReference type="PROSITE" id="PS50026">
    <property type="entry name" value="EGF_3"/>
    <property type="match status" value="1"/>
</dbReference>
<keyword evidence="1" id="KW-1015">Disulfide bond</keyword>
<gene>
    <name evidence="4" type="ORF">MCOR_4422</name>
</gene>
<dbReference type="OrthoDB" id="6148000at2759"/>
<dbReference type="Proteomes" id="UP000507470">
    <property type="component" value="Unassembled WGS sequence"/>
</dbReference>
<dbReference type="EMBL" id="CACVKT020000754">
    <property type="protein sequence ID" value="CAC5362756.1"/>
    <property type="molecule type" value="Genomic_DNA"/>
</dbReference>
<evidence type="ECO:0000259" key="3">
    <source>
        <dbReference type="PROSITE" id="PS50026"/>
    </source>
</evidence>
<feature type="chain" id="PRO_5026801781" description="EGF-like domain-containing protein" evidence="2">
    <location>
        <begin position="22"/>
        <end position="262"/>
    </location>
</feature>
<feature type="disulfide bond" evidence="1">
    <location>
        <begin position="82"/>
        <end position="92"/>
    </location>
</feature>
<evidence type="ECO:0000256" key="1">
    <source>
        <dbReference type="PROSITE-ProRule" id="PRU00076"/>
    </source>
</evidence>
<reference evidence="4 5" key="1">
    <citation type="submission" date="2020-06" db="EMBL/GenBank/DDBJ databases">
        <authorList>
            <person name="Li R."/>
            <person name="Bekaert M."/>
        </authorList>
    </citation>
    <scope>NUCLEOTIDE SEQUENCE [LARGE SCALE GENOMIC DNA]</scope>
    <source>
        <strain evidence="5">wild</strain>
    </source>
</reference>
<comment type="caution">
    <text evidence="1">Lacks conserved residue(s) required for the propagation of feature annotation.</text>
</comment>
<dbReference type="Gene3D" id="2.10.25.10">
    <property type="entry name" value="Laminin"/>
    <property type="match status" value="1"/>
</dbReference>